<keyword evidence="1" id="KW-0175">Coiled coil</keyword>
<sequence length="544" mass="58526">MTDIDTPSKTAAYSVVSGDMYDWSDMAGARPLPRGPVLTRFAVATATSASHLLVVGPHDLDLLDAVVDRATTTTVVLRTHPDAELVSERYAGRSVDVVCGDLRAWTPDRPVDAVLALGGFGRVATIDATPADWHAISAHLTGLATRDSRLALVVPNPGSPLAQLRTVTSEASDEDADWSFPVHDRANPRSLADAGARFGGLGYTLWPDIGAPTLAAAPEACSTALAIAHGRPADTPTLREVQPALGHALDTVGASAAAGGWLVTRGLQPIASVVGVDRTGEETSWTAADRSWLIEALRDSAGRDASGLRRHVHQLRDAVVGAPERWCGLQVDEIGIDAGQVVPVHESAVKLGESADEILLGLLDELAAYLCVTGWRHPWPAGRGRDELTVLLAATVDMAVTPTDVRHMRRQRESALAATGMTPVVAGRQEPQDADPSELRKLMDENEALRGQVTWFKNQMRQRQTMTHEVRTAARRDVAALNTRVKELEEQLDALRATPVNRVATRASAVPARARTRLGRVPGARRTARLLRKVRRAIRRVARR</sequence>
<dbReference type="EMBL" id="JZDQ02000002">
    <property type="protein sequence ID" value="OIJ28613.1"/>
    <property type="molecule type" value="Genomic_DNA"/>
</dbReference>
<dbReference type="AlphaFoldDB" id="A0A1J4NAV5"/>
<protein>
    <recommendedName>
        <fullName evidence="4">Class I SAM-dependent methyltransferase</fullName>
    </recommendedName>
</protein>
<keyword evidence="3" id="KW-1185">Reference proteome</keyword>
<dbReference type="RefSeq" id="WP_045547102.1">
    <property type="nucleotide sequence ID" value="NZ_JZDQ02000002.1"/>
</dbReference>
<dbReference type="Proteomes" id="UP000033772">
    <property type="component" value="Unassembled WGS sequence"/>
</dbReference>
<name>A0A1J4NAV5_9ACTN</name>
<comment type="caution">
    <text evidence="2">The sequence shown here is derived from an EMBL/GenBank/DDBJ whole genome shotgun (WGS) entry which is preliminary data.</text>
</comment>
<feature type="coiled-coil region" evidence="1">
    <location>
        <begin position="471"/>
        <end position="498"/>
    </location>
</feature>
<evidence type="ECO:0000256" key="1">
    <source>
        <dbReference type="SAM" id="Coils"/>
    </source>
</evidence>
<dbReference type="InterPro" id="IPR029063">
    <property type="entry name" value="SAM-dependent_MTases_sf"/>
</dbReference>
<evidence type="ECO:0000313" key="3">
    <source>
        <dbReference type="Proteomes" id="UP000033772"/>
    </source>
</evidence>
<dbReference type="OrthoDB" id="3755682at2"/>
<evidence type="ECO:0000313" key="2">
    <source>
        <dbReference type="EMBL" id="OIJ28613.1"/>
    </source>
</evidence>
<dbReference type="SUPFAM" id="SSF53335">
    <property type="entry name" value="S-adenosyl-L-methionine-dependent methyltransferases"/>
    <property type="match status" value="1"/>
</dbReference>
<organism evidence="2 3">
    <name type="scientific">Nocardioides luteus</name>
    <dbReference type="NCBI Taxonomy" id="1844"/>
    <lineage>
        <taxon>Bacteria</taxon>
        <taxon>Bacillati</taxon>
        <taxon>Actinomycetota</taxon>
        <taxon>Actinomycetes</taxon>
        <taxon>Propionibacteriales</taxon>
        <taxon>Nocardioidaceae</taxon>
        <taxon>Nocardioides</taxon>
    </lineage>
</organism>
<gene>
    <name evidence="2" type="ORF">UG56_002230</name>
</gene>
<accession>A0A1J4NAV5</accession>
<reference evidence="2" key="1">
    <citation type="submission" date="2016-10" db="EMBL/GenBank/DDBJ databases">
        <title>Draft Genome Sequence of Nocardioides luteus Strain BAFB, an Alkane-Degrading Bacterium Isolated from JP-7 Polluted Soil.</title>
        <authorList>
            <person name="Brown L."/>
            <person name="Ruiz O.N."/>
            <person name="Gunasekera T."/>
        </authorList>
    </citation>
    <scope>NUCLEOTIDE SEQUENCE [LARGE SCALE GENOMIC DNA]</scope>
    <source>
        <strain evidence="2">BAFB</strain>
    </source>
</reference>
<proteinExistence type="predicted"/>
<evidence type="ECO:0008006" key="4">
    <source>
        <dbReference type="Google" id="ProtNLM"/>
    </source>
</evidence>
<dbReference type="STRING" id="1844.UG56_002230"/>